<comment type="caution">
    <text evidence="2">The sequence shown here is derived from an EMBL/GenBank/DDBJ whole genome shotgun (WGS) entry which is preliminary data.</text>
</comment>
<name>A0A9Q3DRV2_9BASI</name>
<organism evidence="2 3">
    <name type="scientific">Austropuccinia psidii MF-1</name>
    <dbReference type="NCBI Taxonomy" id="1389203"/>
    <lineage>
        <taxon>Eukaryota</taxon>
        <taxon>Fungi</taxon>
        <taxon>Dikarya</taxon>
        <taxon>Basidiomycota</taxon>
        <taxon>Pucciniomycotina</taxon>
        <taxon>Pucciniomycetes</taxon>
        <taxon>Pucciniales</taxon>
        <taxon>Sphaerophragmiaceae</taxon>
        <taxon>Austropuccinia</taxon>
    </lineage>
</organism>
<gene>
    <name evidence="2" type="ORF">O181_046737</name>
</gene>
<evidence type="ECO:0000313" key="3">
    <source>
        <dbReference type="Proteomes" id="UP000765509"/>
    </source>
</evidence>
<keyword evidence="3" id="KW-1185">Reference proteome</keyword>
<feature type="compositionally biased region" description="Basic and acidic residues" evidence="1">
    <location>
        <begin position="138"/>
        <end position="159"/>
    </location>
</feature>
<accession>A0A9Q3DRV2</accession>
<evidence type="ECO:0000313" key="2">
    <source>
        <dbReference type="EMBL" id="MBW0507022.1"/>
    </source>
</evidence>
<feature type="compositionally biased region" description="Basic and acidic residues" evidence="1">
    <location>
        <begin position="93"/>
        <end position="110"/>
    </location>
</feature>
<dbReference type="EMBL" id="AVOT02019468">
    <property type="protein sequence ID" value="MBW0507022.1"/>
    <property type="molecule type" value="Genomic_DNA"/>
</dbReference>
<reference evidence="2" key="1">
    <citation type="submission" date="2021-03" db="EMBL/GenBank/DDBJ databases">
        <title>Draft genome sequence of rust myrtle Austropuccinia psidii MF-1, a brazilian biotype.</title>
        <authorList>
            <person name="Quecine M.C."/>
            <person name="Pachon D.M.R."/>
            <person name="Bonatelli M.L."/>
            <person name="Correr F.H."/>
            <person name="Franceschini L.M."/>
            <person name="Leite T.F."/>
            <person name="Margarido G.R.A."/>
            <person name="Almeida C.A."/>
            <person name="Ferrarezi J.A."/>
            <person name="Labate C.A."/>
        </authorList>
    </citation>
    <scope>NUCLEOTIDE SEQUENCE</scope>
    <source>
        <strain evidence="2">MF-1</strain>
    </source>
</reference>
<evidence type="ECO:0000256" key="1">
    <source>
        <dbReference type="SAM" id="MobiDB-lite"/>
    </source>
</evidence>
<feature type="region of interest" description="Disordered" evidence="1">
    <location>
        <begin position="86"/>
        <end position="159"/>
    </location>
</feature>
<dbReference type="AlphaFoldDB" id="A0A9Q3DRV2"/>
<protein>
    <submittedName>
        <fullName evidence="2">Uncharacterized protein</fullName>
    </submittedName>
</protein>
<proteinExistence type="predicted"/>
<sequence length="159" mass="17979">MIQENILRAEPFPSGSHRNIFIPVQKPVQPSQGIGVGNMPKPLAGVQELLLTNQELSGSGEDHITPRRVDPIFLQRQGQKYKELVGEPKSFIHRPEERVGNDPGFGERRPSGIYQLQKCPYTRSKDPRRSRKVPRTINAREKAKPIGTDLTHKDRGSRN</sequence>
<dbReference type="Proteomes" id="UP000765509">
    <property type="component" value="Unassembled WGS sequence"/>
</dbReference>